<dbReference type="InterPro" id="IPR020103">
    <property type="entry name" value="PsdUridine_synth_cat_dom_sf"/>
</dbReference>
<keyword evidence="3" id="KW-0812">Transmembrane</keyword>
<dbReference type="CDD" id="cd02869">
    <property type="entry name" value="PseudoU_synth_RluA_like"/>
    <property type="match status" value="1"/>
</dbReference>
<dbReference type="InterPro" id="IPR050188">
    <property type="entry name" value="RluA_PseudoU_synthase"/>
</dbReference>
<dbReference type="SUPFAM" id="SSF55120">
    <property type="entry name" value="Pseudouridine synthase"/>
    <property type="match status" value="1"/>
</dbReference>
<evidence type="ECO:0000256" key="2">
    <source>
        <dbReference type="SAM" id="MobiDB-lite"/>
    </source>
</evidence>
<evidence type="ECO:0000259" key="4">
    <source>
        <dbReference type="Pfam" id="PF00849"/>
    </source>
</evidence>
<dbReference type="Pfam" id="PF00849">
    <property type="entry name" value="PseudoU_synth_2"/>
    <property type="match status" value="1"/>
</dbReference>
<protein>
    <recommendedName>
        <fullName evidence="4">Pseudouridine synthase RsuA/RluA-like domain-containing protein</fullName>
    </recommendedName>
</protein>
<keyword evidence="6" id="KW-1185">Reference proteome</keyword>
<dbReference type="PANTHER" id="PTHR21600">
    <property type="entry name" value="MITOCHONDRIAL RNA PSEUDOURIDINE SYNTHASE"/>
    <property type="match status" value="1"/>
</dbReference>
<proteinExistence type="inferred from homology"/>
<accession>A0ABD3M647</accession>
<comment type="caution">
    <text evidence="5">The sequence shown here is derived from an EMBL/GenBank/DDBJ whole genome shotgun (WGS) entry which is preliminary data.</text>
</comment>
<evidence type="ECO:0000313" key="6">
    <source>
        <dbReference type="Proteomes" id="UP001530293"/>
    </source>
</evidence>
<evidence type="ECO:0000256" key="1">
    <source>
        <dbReference type="ARBA" id="ARBA00010876"/>
    </source>
</evidence>
<evidence type="ECO:0000313" key="5">
    <source>
        <dbReference type="EMBL" id="KAL3758216.1"/>
    </source>
</evidence>
<keyword evidence="3" id="KW-1133">Transmembrane helix</keyword>
<gene>
    <name evidence="5" type="ORF">ACHAWU_004854</name>
</gene>
<reference evidence="5 6" key="1">
    <citation type="submission" date="2024-10" db="EMBL/GenBank/DDBJ databases">
        <title>Updated reference genomes for cyclostephanoid diatoms.</title>
        <authorList>
            <person name="Roberts W.R."/>
            <person name="Alverson A.J."/>
        </authorList>
    </citation>
    <scope>NUCLEOTIDE SEQUENCE [LARGE SCALE GENOMIC DNA]</scope>
    <source>
        <strain evidence="5 6">AJA232-27</strain>
    </source>
</reference>
<feature type="region of interest" description="Disordered" evidence="2">
    <location>
        <begin position="1"/>
        <end position="28"/>
    </location>
</feature>
<dbReference type="Proteomes" id="UP001530293">
    <property type="component" value="Unassembled WGS sequence"/>
</dbReference>
<sequence length="569" mass="63237">MAPVDAASAGATPTTNASSPPPLPLSTPSHAAALRRRHNLRWSRPSDRDRTLQILSLLLIYVIVVHYALKFATFLIPDDTISRDEMLLLREGNQRVVGGGRLGEPSVRGVLGYSFFVVPSPSASMLTKRRTLVSHRCGTTAGVVWSTVKSSDRCFDTTNSTVNHPIREVDIIDIGSTINEMEKSMVLKDMPSLPNITASTTAPIHKRPRIPILSYQNSYVIVSKPTGMTVHSNSNSHVRWGQAKKSPVLESIVQKQLCRKVYLVHRLDHRTSGACILGFTSDAAGRLHGRLRNDNATKLYIALVRGDLRSKFQCAARISTDNVDGIDLSINGDGSVMGCRDPIQANMSVMRDEEDADHSRGEEYYGKLSVKLPITTDGITKDAHTDVYFLSSMSTNAVVPDGKNERYSTTSSCDIPSLNNATYATSLPYITTSLTLLLCRPKTGRTHQIRKHLQRALNAPIIGDVQHGDSRVNRYWREHIGLDRLGLHCWYLELPPSDDNGGAGALEDEDDDNKIIQCMAPLTHDFIVPLRHEMLQCLWNEAIRFESRLSMEPYDERGGTFGRHYRKRA</sequence>
<dbReference type="AlphaFoldDB" id="A0ABD3M647"/>
<dbReference type="InterPro" id="IPR006145">
    <property type="entry name" value="PsdUridine_synth_RsuA/RluA"/>
</dbReference>
<feature type="compositionally biased region" description="Low complexity" evidence="2">
    <location>
        <begin position="1"/>
        <end position="18"/>
    </location>
</feature>
<feature type="transmembrane region" description="Helical" evidence="3">
    <location>
        <begin position="51"/>
        <end position="69"/>
    </location>
</feature>
<dbReference type="EMBL" id="JALLBG020000237">
    <property type="protein sequence ID" value="KAL3758216.1"/>
    <property type="molecule type" value="Genomic_DNA"/>
</dbReference>
<dbReference type="Gene3D" id="3.30.2350.10">
    <property type="entry name" value="Pseudouridine synthase"/>
    <property type="match status" value="1"/>
</dbReference>
<organism evidence="5 6">
    <name type="scientific">Discostella pseudostelligera</name>
    <dbReference type="NCBI Taxonomy" id="259834"/>
    <lineage>
        <taxon>Eukaryota</taxon>
        <taxon>Sar</taxon>
        <taxon>Stramenopiles</taxon>
        <taxon>Ochrophyta</taxon>
        <taxon>Bacillariophyta</taxon>
        <taxon>Coscinodiscophyceae</taxon>
        <taxon>Thalassiosirophycidae</taxon>
        <taxon>Stephanodiscales</taxon>
        <taxon>Stephanodiscaceae</taxon>
        <taxon>Discostella</taxon>
    </lineage>
</organism>
<feature type="domain" description="Pseudouridine synthase RsuA/RluA-like" evidence="4">
    <location>
        <begin position="219"/>
        <end position="454"/>
    </location>
</feature>
<dbReference type="PANTHER" id="PTHR21600:SF87">
    <property type="entry name" value="RNA PSEUDOURIDYLATE SYNTHASE DOMAIN-CONTAINING PROTEIN 1"/>
    <property type="match status" value="1"/>
</dbReference>
<evidence type="ECO:0000256" key="3">
    <source>
        <dbReference type="SAM" id="Phobius"/>
    </source>
</evidence>
<keyword evidence="3" id="KW-0472">Membrane</keyword>
<comment type="similarity">
    <text evidence="1">Belongs to the pseudouridine synthase RluA family.</text>
</comment>
<name>A0ABD3M647_9STRA</name>